<dbReference type="AlphaFoldDB" id="A0AA39I1G3"/>
<feature type="binding site" evidence="7">
    <location>
        <position position="138"/>
    </location>
    <ligand>
        <name>Zn(2+)</name>
        <dbReference type="ChEBI" id="CHEBI:29105"/>
        <label>2</label>
        <note>catalytic</note>
    </ligand>
</feature>
<feature type="binding site" evidence="7">
    <location>
        <position position="115"/>
    </location>
    <ligand>
        <name>Zn(2+)</name>
        <dbReference type="ChEBI" id="CHEBI:29105"/>
        <label>1</label>
    </ligand>
</feature>
<keyword evidence="11" id="KW-1185">Reference proteome</keyword>
<feature type="binding site" evidence="7">
    <location>
        <position position="120"/>
    </location>
    <ligand>
        <name>Ca(2+)</name>
        <dbReference type="ChEBI" id="CHEBI:29108"/>
        <label>1</label>
    </ligand>
</feature>
<feature type="binding site" evidence="7">
    <location>
        <position position="117"/>
    </location>
    <ligand>
        <name>Ca(2+)</name>
        <dbReference type="ChEBI" id="CHEBI:29108"/>
        <label>3</label>
    </ligand>
</feature>
<evidence type="ECO:0000313" key="10">
    <source>
        <dbReference type="EMBL" id="KAK0416033.1"/>
    </source>
</evidence>
<feature type="binding site" evidence="7">
    <location>
        <position position="148"/>
    </location>
    <ligand>
        <name>Zn(2+)</name>
        <dbReference type="ChEBI" id="CHEBI:29105"/>
        <label>2</label>
        <note>catalytic</note>
    </ligand>
</feature>
<sequence>MLRAAVFLLLSFTFTSLLAFPTGVRLCRRDKRFVLAKTKWPNTRLTWQFRDPFGMFHNETQRAAARESFGDETFGRDKVDLEVLFAKYHHNDLEDFDGEGGIIAHSAYPTEGLVHFDASEHWSTDGREGLDLRYVALHEIGHALGLRHSTHPKAIMNPYYREQLSDGFRLSKDDIFGIKELYDNTEY</sequence>
<dbReference type="EMBL" id="JAUCMV010000002">
    <property type="protein sequence ID" value="KAK0416033.1"/>
    <property type="molecule type" value="Genomic_DNA"/>
</dbReference>
<evidence type="ECO:0000256" key="8">
    <source>
        <dbReference type="SAM" id="SignalP"/>
    </source>
</evidence>
<dbReference type="GO" id="GO:0005615">
    <property type="term" value="C:extracellular space"/>
    <property type="evidence" value="ECO:0007669"/>
    <property type="project" value="TreeGrafter"/>
</dbReference>
<feature type="chain" id="PRO_5041433174" description="Peptidase metallopeptidase domain-containing protein" evidence="8">
    <location>
        <begin position="20"/>
        <end position="187"/>
    </location>
</feature>
<dbReference type="InterPro" id="IPR001818">
    <property type="entry name" value="Pept_M10_metallopeptidase"/>
</dbReference>
<dbReference type="GO" id="GO:0008270">
    <property type="term" value="F:zinc ion binding"/>
    <property type="evidence" value="ECO:0007669"/>
    <property type="project" value="InterPro"/>
</dbReference>
<feature type="binding site" evidence="7">
    <location>
        <position position="90"/>
    </location>
    <ligand>
        <name>Zn(2+)</name>
        <dbReference type="ChEBI" id="CHEBI:29105"/>
        <label>1</label>
    </ligand>
</feature>
<organism evidence="10 11">
    <name type="scientific">Steinernema hermaphroditum</name>
    <dbReference type="NCBI Taxonomy" id="289476"/>
    <lineage>
        <taxon>Eukaryota</taxon>
        <taxon>Metazoa</taxon>
        <taxon>Ecdysozoa</taxon>
        <taxon>Nematoda</taxon>
        <taxon>Chromadorea</taxon>
        <taxon>Rhabditida</taxon>
        <taxon>Tylenchina</taxon>
        <taxon>Panagrolaimomorpha</taxon>
        <taxon>Strongyloidoidea</taxon>
        <taxon>Steinernematidae</taxon>
        <taxon>Steinernema</taxon>
    </lineage>
</organism>
<keyword evidence="3 7" id="KW-0479">Metal-binding</keyword>
<dbReference type="PANTHER" id="PTHR10201">
    <property type="entry name" value="MATRIX METALLOPROTEINASE"/>
    <property type="match status" value="1"/>
</dbReference>
<keyword evidence="2" id="KW-0645">Protease</keyword>
<evidence type="ECO:0000256" key="4">
    <source>
        <dbReference type="ARBA" id="ARBA00022801"/>
    </source>
</evidence>
<feature type="binding site" evidence="7">
    <location>
        <position position="142"/>
    </location>
    <ligand>
        <name>Zn(2+)</name>
        <dbReference type="ChEBI" id="CHEBI:29105"/>
        <label>2</label>
        <note>catalytic</note>
    </ligand>
</feature>
<comment type="caution">
    <text evidence="10">The sequence shown here is derived from an EMBL/GenBank/DDBJ whole genome shotgun (WGS) entry which is preliminary data.</text>
</comment>
<keyword evidence="5 7" id="KW-0862">Zinc</keyword>
<gene>
    <name evidence="10" type="ORF">QR680_012259</name>
</gene>
<dbReference type="InterPro" id="IPR006026">
    <property type="entry name" value="Peptidase_Metallo"/>
</dbReference>
<keyword evidence="8" id="KW-0732">Signal</keyword>
<name>A0AA39I1G3_9BILA</name>
<evidence type="ECO:0000256" key="2">
    <source>
        <dbReference type="ARBA" id="ARBA00022670"/>
    </source>
</evidence>
<comment type="cofactor">
    <cofactor evidence="7">
        <name>Ca(2+)</name>
        <dbReference type="ChEBI" id="CHEBI:29108"/>
    </cofactor>
    <text evidence="7">Can bind about 5 Ca(2+) ions per subunit.</text>
</comment>
<feature type="binding site" evidence="7">
    <location>
        <position position="105"/>
    </location>
    <ligand>
        <name>Zn(2+)</name>
        <dbReference type="ChEBI" id="CHEBI:29105"/>
        <label>1</label>
    </ligand>
</feature>
<comment type="cofactor">
    <cofactor evidence="7">
        <name>Zn(2+)</name>
        <dbReference type="ChEBI" id="CHEBI:29105"/>
    </cofactor>
    <text evidence="7">Binds 2 Zn(2+) ions per subunit.</text>
</comment>
<accession>A0AA39I1G3</accession>
<evidence type="ECO:0000256" key="5">
    <source>
        <dbReference type="ARBA" id="ARBA00022833"/>
    </source>
</evidence>
<evidence type="ECO:0000256" key="3">
    <source>
        <dbReference type="ARBA" id="ARBA00022723"/>
    </source>
</evidence>
<proteinExistence type="inferred from homology"/>
<feature type="binding site" evidence="7">
    <location>
        <position position="98"/>
    </location>
    <ligand>
        <name>Ca(2+)</name>
        <dbReference type="ChEBI" id="CHEBI:29108"/>
        <label>3</label>
    </ligand>
</feature>
<dbReference type="GO" id="GO:0031012">
    <property type="term" value="C:extracellular matrix"/>
    <property type="evidence" value="ECO:0007669"/>
    <property type="project" value="InterPro"/>
</dbReference>
<dbReference type="GO" id="GO:0030198">
    <property type="term" value="P:extracellular matrix organization"/>
    <property type="evidence" value="ECO:0007669"/>
    <property type="project" value="TreeGrafter"/>
</dbReference>
<keyword evidence="4" id="KW-0378">Hydrolase</keyword>
<evidence type="ECO:0000259" key="9">
    <source>
        <dbReference type="SMART" id="SM00235"/>
    </source>
</evidence>
<feature type="binding site" evidence="7">
    <location>
        <position position="120"/>
    </location>
    <ligand>
        <name>Ca(2+)</name>
        <dbReference type="ChEBI" id="CHEBI:29108"/>
        <label>3</label>
    </ligand>
</feature>
<dbReference type="InterPro" id="IPR021190">
    <property type="entry name" value="Pept_M10A"/>
</dbReference>
<reference evidence="10" key="1">
    <citation type="submission" date="2023-06" db="EMBL/GenBank/DDBJ databases">
        <title>Genomic analysis of the entomopathogenic nematode Steinernema hermaphroditum.</title>
        <authorList>
            <person name="Schwarz E.M."/>
            <person name="Heppert J.K."/>
            <person name="Baniya A."/>
            <person name="Schwartz H.T."/>
            <person name="Tan C.-H."/>
            <person name="Antoshechkin I."/>
            <person name="Sternberg P.W."/>
            <person name="Goodrich-Blair H."/>
            <person name="Dillman A.R."/>
        </authorList>
    </citation>
    <scope>NUCLEOTIDE SEQUENCE</scope>
    <source>
        <strain evidence="10">PS9179</strain>
        <tissue evidence="10">Whole animal</tissue>
    </source>
</reference>
<evidence type="ECO:0000313" key="11">
    <source>
        <dbReference type="Proteomes" id="UP001175271"/>
    </source>
</evidence>
<feature type="binding site" evidence="7">
    <location>
        <position position="97"/>
    </location>
    <ligand>
        <name>Ca(2+)</name>
        <dbReference type="ChEBI" id="CHEBI:29108"/>
        <label>3</label>
    </ligand>
</feature>
<keyword evidence="7" id="KW-0106">Calcium</keyword>
<dbReference type="PANTHER" id="PTHR10201:SF295">
    <property type="entry name" value="PEPTIDASE METALLOPEPTIDASE DOMAIN-CONTAINING PROTEIN"/>
    <property type="match status" value="1"/>
</dbReference>
<dbReference type="GO" id="GO:0004222">
    <property type="term" value="F:metalloendopeptidase activity"/>
    <property type="evidence" value="ECO:0007669"/>
    <property type="project" value="InterPro"/>
</dbReference>
<dbReference type="GO" id="GO:0006508">
    <property type="term" value="P:proteolysis"/>
    <property type="evidence" value="ECO:0007669"/>
    <property type="project" value="UniProtKB-KW"/>
</dbReference>
<feature type="binding site" evidence="7">
    <location>
        <position position="80"/>
    </location>
    <ligand>
        <name>Ca(2+)</name>
        <dbReference type="ChEBI" id="CHEBI:29108"/>
        <label>2</label>
    </ligand>
</feature>
<comment type="similarity">
    <text evidence="1">Belongs to the peptidase M10A family.</text>
</comment>
<feature type="active site" evidence="6">
    <location>
        <position position="139"/>
    </location>
</feature>
<feature type="binding site" evidence="7">
    <location>
        <position position="92"/>
    </location>
    <ligand>
        <name>Zn(2+)</name>
        <dbReference type="ChEBI" id="CHEBI:29105"/>
        <label>1</label>
    </ligand>
</feature>
<evidence type="ECO:0000256" key="7">
    <source>
        <dbReference type="PIRSR" id="PIRSR621190-2"/>
    </source>
</evidence>
<dbReference type="PRINTS" id="PR00138">
    <property type="entry name" value="MATRIXIN"/>
</dbReference>
<dbReference type="SMART" id="SM00235">
    <property type="entry name" value="ZnMc"/>
    <property type="match status" value="1"/>
</dbReference>
<dbReference type="Gene3D" id="3.40.390.10">
    <property type="entry name" value="Collagenase (Catalytic Domain)"/>
    <property type="match status" value="1"/>
</dbReference>
<protein>
    <recommendedName>
        <fullName evidence="9">Peptidase metallopeptidase domain-containing protein</fullName>
    </recommendedName>
</protein>
<dbReference type="GO" id="GO:0030574">
    <property type="term" value="P:collagen catabolic process"/>
    <property type="evidence" value="ECO:0007669"/>
    <property type="project" value="TreeGrafter"/>
</dbReference>
<dbReference type="InterPro" id="IPR024079">
    <property type="entry name" value="MetalloPept_cat_dom_sf"/>
</dbReference>
<evidence type="ECO:0000256" key="1">
    <source>
        <dbReference type="ARBA" id="ARBA00010370"/>
    </source>
</evidence>
<feature type="domain" description="Peptidase metallopeptidase" evidence="9">
    <location>
        <begin position="36"/>
        <end position="184"/>
    </location>
</feature>
<feature type="signal peptide" evidence="8">
    <location>
        <begin position="1"/>
        <end position="19"/>
    </location>
</feature>
<dbReference type="Pfam" id="PF00413">
    <property type="entry name" value="Peptidase_M10"/>
    <property type="match status" value="1"/>
</dbReference>
<evidence type="ECO:0000256" key="6">
    <source>
        <dbReference type="PIRSR" id="PIRSR621190-1"/>
    </source>
</evidence>
<dbReference type="SUPFAM" id="SSF55486">
    <property type="entry name" value="Metalloproteases ('zincins'), catalytic domain"/>
    <property type="match status" value="1"/>
</dbReference>
<feature type="binding site" evidence="7">
    <location>
        <position position="156"/>
    </location>
    <ligand>
        <name>Zn(2+)</name>
        <dbReference type="ChEBI" id="CHEBI:29105"/>
        <label>2</label>
        <note>catalytic</note>
    </ligand>
</feature>
<dbReference type="Proteomes" id="UP001175271">
    <property type="component" value="Unassembled WGS sequence"/>
</dbReference>